<keyword evidence="4 6" id="KW-1133">Transmembrane helix</keyword>
<dbReference type="EMBL" id="JAJBZT010000002">
    <property type="protein sequence ID" value="MCB6182539.1"/>
    <property type="molecule type" value="Genomic_DNA"/>
</dbReference>
<evidence type="ECO:0000256" key="1">
    <source>
        <dbReference type="ARBA" id="ARBA00004141"/>
    </source>
</evidence>
<feature type="transmembrane region" description="Helical" evidence="6">
    <location>
        <begin position="239"/>
        <end position="263"/>
    </location>
</feature>
<evidence type="ECO:0000256" key="6">
    <source>
        <dbReference type="SAM" id="Phobius"/>
    </source>
</evidence>
<keyword evidence="8" id="KW-1185">Reference proteome</keyword>
<organism evidence="7 8">
    <name type="scientific">Leeia speluncae</name>
    <dbReference type="NCBI Taxonomy" id="2884804"/>
    <lineage>
        <taxon>Bacteria</taxon>
        <taxon>Pseudomonadati</taxon>
        <taxon>Pseudomonadota</taxon>
        <taxon>Betaproteobacteria</taxon>
        <taxon>Neisseriales</taxon>
        <taxon>Leeiaceae</taxon>
        <taxon>Leeia</taxon>
    </lineage>
</organism>
<evidence type="ECO:0000256" key="5">
    <source>
        <dbReference type="ARBA" id="ARBA00023136"/>
    </source>
</evidence>
<dbReference type="PANTHER" id="PTHR21716">
    <property type="entry name" value="TRANSMEMBRANE PROTEIN"/>
    <property type="match status" value="1"/>
</dbReference>
<reference evidence="7" key="1">
    <citation type="submission" date="2021-10" db="EMBL/GenBank/DDBJ databases">
        <title>The complete genome sequence of Leeia sp. TBRC 13508.</title>
        <authorList>
            <person name="Charoenyingcharoen P."/>
            <person name="Yukphan P."/>
        </authorList>
    </citation>
    <scope>NUCLEOTIDE SEQUENCE</scope>
    <source>
        <strain evidence="7">TBRC 13508</strain>
    </source>
</reference>
<proteinExistence type="inferred from homology"/>
<keyword evidence="5 6" id="KW-0472">Membrane</keyword>
<feature type="transmembrane region" description="Helical" evidence="6">
    <location>
        <begin position="310"/>
        <end position="339"/>
    </location>
</feature>
<name>A0ABS8D2Y9_9NEIS</name>
<gene>
    <name evidence="7" type="ORF">LIN78_03115</name>
</gene>
<dbReference type="InterPro" id="IPR002549">
    <property type="entry name" value="AI-2E-like"/>
</dbReference>
<sequence length="355" mass="38588">MQPTRPALSFSIWLTVAFVGLFALIWLLGSVLTPFVVAGILAYILEPLCDRLVKWKVSPTIASLLVMLLLVVIMLALMMLILPMIYRQVASLLDMMPAVGAWIENQLVPTLSNWLGTPVSLDAAQIQTWITANLSQVKVLAISLLPSIKTGTAAVFSTLANLTIIPLVMFYFLRDWKSLIRRISGLVPKRVLPTVSLIAGDADRVLGEFLRGQLSVMLVMAVLYSVGLSIAGLDFSISIGLIAGLLVFIPYIGMAIGLLLATLAGALQFDHIQPLIAVWLVFGVGQFIEGFVVTPWLVGERIGLHPVAVVFALMTFGQLFGFVGVLLALPMAACVLVALRHAKKAYINSEFYRQS</sequence>
<comment type="caution">
    <text evidence="7">The sequence shown here is derived from an EMBL/GenBank/DDBJ whole genome shotgun (WGS) entry which is preliminary data.</text>
</comment>
<dbReference type="RefSeq" id="WP_227178373.1">
    <property type="nucleotide sequence ID" value="NZ_JAJBZT010000002.1"/>
</dbReference>
<feature type="transmembrane region" description="Helical" evidence="6">
    <location>
        <begin position="214"/>
        <end position="233"/>
    </location>
</feature>
<evidence type="ECO:0000256" key="4">
    <source>
        <dbReference type="ARBA" id="ARBA00022989"/>
    </source>
</evidence>
<protein>
    <submittedName>
        <fullName evidence="7">AI-2E family transporter</fullName>
    </submittedName>
</protein>
<dbReference type="Proteomes" id="UP001165395">
    <property type="component" value="Unassembled WGS sequence"/>
</dbReference>
<evidence type="ECO:0000313" key="7">
    <source>
        <dbReference type="EMBL" id="MCB6182539.1"/>
    </source>
</evidence>
<accession>A0ABS8D2Y9</accession>
<feature type="transmembrane region" description="Helical" evidence="6">
    <location>
        <begin position="275"/>
        <end position="298"/>
    </location>
</feature>
<comment type="similarity">
    <text evidence="2">Belongs to the autoinducer-2 exporter (AI-2E) (TC 2.A.86) family.</text>
</comment>
<comment type="subcellular location">
    <subcellularLocation>
        <location evidence="1">Membrane</location>
        <topology evidence="1">Multi-pass membrane protein</topology>
    </subcellularLocation>
</comment>
<feature type="transmembrane region" description="Helical" evidence="6">
    <location>
        <begin position="57"/>
        <end position="86"/>
    </location>
</feature>
<keyword evidence="3 6" id="KW-0812">Transmembrane</keyword>
<evidence type="ECO:0000256" key="3">
    <source>
        <dbReference type="ARBA" id="ARBA00022692"/>
    </source>
</evidence>
<evidence type="ECO:0000313" key="8">
    <source>
        <dbReference type="Proteomes" id="UP001165395"/>
    </source>
</evidence>
<dbReference type="PANTHER" id="PTHR21716:SF64">
    <property type="entry name" value="AI-2 TRANSPORT PROTEIN TQSA"/>
    <property type="match status" value="1"/>
</dbReference>
<feature type="transmembrane region" description="Helical" evidence="6">
    <location>
        <begin position="153"/>
        <end position="173"/>
    </location>
</feature>
<dbReference type="Pfam" id="PF01594">
    <property type="entry name" value="AI-2E_transport"/>
    <property type="match status" value="1"/>
</dbReference>
<evidence type="ECO:0000256" key="2">
    <source>
        <dbReference type="ARBA" id="ARBA00009773"/>
    </source>
</evidence>
<feature type="transmembrane region" description="Helical" evidence="6">
    <location>
        <begin position="12"/>
        <end position="45"/>
    </location>
</feature>